<protein>
    <submittedName>
        <fullName evidence="1">Uncharacterized protein</fullName>
    </submittedName>
</protein>
<dbReference type="RefSeq" id="WP_160347168.1">
    <property type="nucleotide sequence ID" value="NZ_WKJZ01000003.1"/>
</dbReference>
<accession>A0A6I4KY32</accession>
<dbReference type="EMBL" id="WKJZ01000003">
    <property type="protein sequence ID" value="MVW76698.1"/>
    <property type="molecule type" value="Genomic_DNA"/>
</dbReference>
<dbReference type="AlphaFoldDB" id="A0A6I4KY32"/>
<reference evidence="1 2" key="1">
    <citation type="submission" date="2019-11" db="EMBL/GenBank/DDBJ databases">
        <title>Pseudomonas flavidum sp. nov., isolated from Baiyang Lake.</title>
        <authorList>
            <person name="Zhao Y."/>
        </authorList>
    </citation>
    <scope>NUCLEOTIDE SEQUENCE [LARGE SCALE GENOMIC DNA]</scope>
    <source>
        <strain evidence="2">R-22-3 w-18</strain>
    </source>
</reference>
<sequence length="258" mass="28873">MALKPLKNHRYLSEDEAAEMLSSRIGEAVSAKEMERYALKGVVPAYMQYQPRNQELYPLTHFELIRLSELSSLAGSPLSVTHSERNLKTLPFPLPDDGIMTDSRGEYWRVFAGRSDRGLDEISAEHYVRVYAPRELARAAKVINDPANTSWPTVAHSSGETWEIERDEYNDGEVVSILSPFLDEASTGDSDNKEGMLLAIAGLLDLLTSDGRRKYTQGEVAREIGDRHRNWYGAGERTLNGLFAKANKIGLDRDKAGQ</sequence>
<keyword evidence="2" id="KW-1185">Reference proteome</keyword>
<evidence type="ECO:0000313" key="1">
    <source>
        <dbReference type="EMBL" id="MVW76698.1"/>
    </source>
</evidence>
<proteinExistence type="predicted"/>
<evidence type="ECO:0000313" key="2">
    <source>
        <dbReference type="Proteomes" id="UP000429555"/>
    </source>
</evidence>
<dbReference type="Proteomes" id="UP000429555">
    <property type="component" value="Unassembled WGS sequence"/>
</dbReference>
<name>A0A6I4KY32_9PSED</name>
<organism evidence="1 2">
    <name type="scientific">Pseudomonas xionganensis</name>
    <dbReference type="NCBI Taxonomy" id="2654845"/>
    <lineage>
        <taxon>Bacteria</taxon>
        <taxon>Pseudomonadati</taxon>
        <taxon>Pseudomonadota</taxon>
        <taxon>Gammaproteobacteria</taxon>
        <taxon>Pseudomonadales</taxon>
        <taxon>Pseudomonadaceae</taxon>
        <taxon>Pseudomonas</taxon>
    </lineage>
</organism>
<gene>
    <name evidence="1" type="ORF">GJV18_15365</name>
</gene>
<comment type="caution">
    <text evidence="1">The sequence shown here is derived from an EMBL/GenBank/DDBJ whole genome shotgun (WGS) entry which is preliminary data.</text>
</comment>